<dbReference type="SUPFAM" id="SSF48452">
    <property type="entry name" value="TPR-like"/>
    <property type="match status" value="2"/>
</dbReference>
<feature type="domain" description="CHAT" evidence="2">
    <location>
        <begin position="589"/>
        <end position="814"/>
    </location>
</feature>
<name>A0ABS7I2Q1_9MICO</name>
<gene>
    <name evidence="3" type="ORF">JNB61_15100</name>
</gene>
<comment type="caution">
    <text evidence="3">The sequence shown here is derived from an EMBL/GenBank/DDBJ whole genome shotgun (WGS) entry which is preliminary data.</text>
</comment>
<dbReference type="InterPro" id="IPR011990">
    <property type="entry name" value="TPR-like_helical_dom_sf"/>
</dbReference>
<reference evidence="3 4" key="1">
    <citation type="journal article" date="2021" name="MBio">
        <title>Poor Competitiveness of Bradyrhizobium in Pigeon Pea Root Colonization in Indian Soils.</title>
        <authorList>
            <person name="Chalasani D."/>
            <person name="Basu A."/>
            <person name="Pullabhotla S.V.S.R.N."/>
            <person name="Jorrin B."/>
            <person name="Neal A.L."/>
            <person name="Poole P.S."/>
            <person name="Podile A.R."/>
            <person name="Tkacz A."/>
        </authorList>
    </citation>
    <scope>NUCLEOTIDE SEQUENCE [LARGE SCALE GENOMIC DNA]</scope>
    <source>
        <strain evidence="3 4">HU12</strain>
    </source>
</reference>
<dbReference type="InterPro" id="IPR024983">
    <property type="entry name" value="CHAT_dom"/>
</dbReference>
<protein>
    <submittedName>
        <fullName evidence="3">CHAT domain-containing protein</fullName>
    </submittedName>
</protein>
<dbReference type="Gene3D" id="1.25.40.10">
    <property type="entry name" value="Tetratricopeptide repeat domain"/>
    <property type="match status" value="1"/>
</dbReference>
<proteinExistence type="predicted"/>
<organism evidence="3 4">
    <name type="scientific">Microbacterium ureisolvens</name>
    <dbReference type="NCBI Taxonomy" id="2781186"/>
    <lineage>
        <taxon>Bacteria</taxon>
        <taxon>Bacillati</taxon>
        <taxon>Actinomycetota</taxon>
        <taxon>Actinomycetes</taxon>
        <taxon>Micrococcales</taxon>
        <taxon>Microbacteriaceae</taxon>
        <taxon>Microbacterium</taxon>
    </lineage>
</organism>
<evidence type="ECO:0000259" key="2">
    <source>
        <dbReference type="Pfam" id="PF12770"/>
    </source>
</evidence>
<evidence type="ECO:0000313" key="4">
    <source>
        <dbReference type="Proteomes" id="UP000777440"/>
    </source>
</evidence>
<dbReference type="EMBL" id="JAEUAX010000009">
    <property type="protein sequence ID" value="MBW9111107.1"/>
    <property type="molecule type" value="Genomic_DNA"/>
</dbReference>
<feature type="region of interest" description="Disordered" evidence="1">
    <location>
        <begin position="289"/>
        <end position="310"/>
    </location>
</feature>
<sequence>MGETGDQLYQRGRHLATRGSYLEARRALASAADAADADGDTELSARIAGTAAYVLARLGDADAGERICLEAIERPGLSAGAVAQLQGQLGMLATERGRIEEAIGWFGKSIHGLSDEPVRQANTRVNRSVALMQTGRLDAAIRDLEAAEEVYRTAGLEQEANLAVHNRGYALMLAGDLVAALRTMQSVREPLDSESQLWAAINELDRAEVLRDAGLATEAERSLVAVAALLGRHHAPSERAAAEYQLARSLLNHDPGGAARVAGNAARRFRRVGSPGGAARAEAVRLRARLSTRNHHRSGDPLAPPKRLPSKEAVDGVARRLADLGFSADAEVLVLTDALARVRRGGAAPAPGFRISKSTRLESALLVQELRAADAVRRRRDGEARRHAQRGLDLLDASFSDGASLDLHGSVMMRGLGLLTTGLGAALRSGRPQTVFDWSERARLQSERVVPVRPSPDAVLAADLAELRVLRMNSPDGEWLADPRARALQDRAREHQWSGTGVAGVQRRATLAEVHGGIKPGEVLANFVFDGERLAVLVVDGDDAQITELDWTACRRVMRGLRADLDVHATVSTGPMADIVGASLADRLSALSAGLLQPWFAGTGAARVVLTIPGVLAGVPWAMLPAFRGVAISVAGSASGWLRRREQPYRSPARAGFAVGPRVPRGDEEVQLAARSWRDPAVLRGGAADVRAVTGLAGDVDVLHVAAHGRHALDNPMFSGFELADGTLFGYDIDLIPEVPDTVVLSACEVGRSSVRWGEEAIGMTRVWLHAGTRAVVAAPVIVADDAACELLGAMHEGLAAGVAPSEALAEATVRTGIVAPFQVHGAGF</sequence>
<dbReference type="Pfam" id="PF12770">
    <property type="entry name" value="CHAT"/>
    <property type="match status" value="1"/>
</dbReference>
<dbReference type="Proteomes" id="UP000777440">
    <property type="component" value="Unassembled WGS sequence"/>
</dbReference>
<evidence type="ECO:0000313" key="3">
    <source>
        <dbReference type="EMBL" id="MBW9111107.1"/>
    </source>
</evidence>
<dbReference type="RefSeq" id="WP_220340140.1">
    <property type="nucleotide sequence ID" value="NZ_JAEUAX010000009.1"/>
</dbReference>
<evidence type="ECO:0000256" key="1">
    <source>
        <dbReference type="SAM" id="MobiDB-lite"/>
    </source>
</evidence>
<accession>A0ABS7I2Q1</accession>
<keyword evidence="4" id="KW-1185">Reference proteome</keyword>